<gene>
    <name evidence="2" type="ORF">FLL45_13560</name>
</gene>
<feature type="transmembrane region" description="Helical" evidence="1">
    <location>
        <begin position="40"/>
        <end position="57"/>
    </location>
</feature>
<feature type="transmembrane region" description="Helical" evidence="1">
    <location>
        <begin position="78"/>
        <end position="95"/>
    </location>
</feature>
<evidence type="ECO:0000313" key="3">
    <source>
        <dbReference type="Proteomes" id="UP000317839"/>
    </source>
</evidence>
<evidence type="ECO:0000256" key="1">
    <source>
        <dbReference type="SAM" id="Phobius"/>
    </source>
</evidence>
<feature type="transmembrane region" description="Helical" evidence="1">
    <location>
        <begin position="101"/>
        <end position="124"/>
    </location>
</feature>
<proteinExistence type="predicted"/>
<evidence type="ECO:0000313" key="2">
    <source>
        <dbReference type="EMBL" id="TQV73886.1"/>
    </source>
</evidence>
<keyword evidence="3" id="KW-1185">Reference proteome</keyword>
<accession>A0A545T9K0</accession>
<comment type="caution">
    <text evidence="2">The sequence shown here is derived from an EMBL/GenBank/DDBJ whole genome shotgun (WGS) entry which is preliminary data.</text>
</comment>
<name>A0A545T9K0_9GAMM</name>
<sequence length="134" mass="15327">MFLKRHALWVVFALFFATAVYTHSGEKLLLSDSQLPLGKPLIWLVFLGFVTYSYYCSMRENLFKTIGKMSKLHWGKQIGIDLYLGLFISVFIIYLNEGSILVTLLWLGPIVIFGNLATLLYLALNYDALIAHFL</sequence>
<dbReference type="Proteomes" id="UP000317839">
    <property type="component" value="Unassembled WGS sequence"/>
</dbReference>
<dbReference type="OrthoDB" id="7061218at2"/>
<keyword evidence="1" id="KW-0812">Transmembrane</keyword>
<keyword evidence="1" id="KW-0472">Membrane</keyword>
<reference evidence="2 3" key="1">
    <citation type="submission" date="2019-06" db="EMBL/GenBank/DDBJ databases">
        <title>Draft genome of Aliikangiella marina GYP-15.</title>
        <authorList>
            <person name="Wang G."/>
        </authorList>
    </citation>
    <scope>NUCLEOTIDE SEQUENCE [LARGE SCALE GENOMIC DNA]</scope>
    <source>
        <strain evidence="2 3">GYP-15</strain>
    </source>
</reference>
<dbReference type="AlphaFoldDB" id="A0A545T9K0"/>
<keyword evidence="1" id="KW-1133">Transmembrane helix</keyword>
<organism evidence="2 3">
    <name type="scientific">Aliikangiella marina</name>
    <dbReference type="NCBI Taxonomy" id="1712262"/>
    <lineage>
        <taxon>Bacteria</taxon>
        <taxon>Pseudomonadati</taxon>
        <taxon>Pseudomonadota</taxon>
        <taxon>Gammaproteobacteria</taxon>
        <taxon>Oceanospirillales</taxon>
        <taxon>Pleioneaceae</taxon>
        <taxon>Aliikangiella</taxon>
    </lineage>
</organism>
<protein>
    <submittedName>
        <fullName evidence="2">Uncharacterized protein</fullName>
    </submittedName>
</protein>
<dbReference type="EMBL" id="VIKR01000003">
    <property type="protein sequence ID" value="TQV73886.1"/>
    <property type="molecule type" value="Genomic_DNA"/>
</dbReference>
<dbReference type="RefSeq" id="WP_142942593.1">
    <property type="nucleotide sequence ID" value="NZ_VIKR01000003.1"/>
</dbReference>